<comment type="catalytic activity">
    <reaction evidence="7 8">
        <text>L-arginine + H2O = L-citrulline + NH4(+)</text>
        <dbReference type="Rhea" id="RHEA:19597"/>
        <dbReference type="ChEBI" id="CHEBI:15377"/>
        <dbReference type="ChEBI" id="CHEBI:28938"/>
        <dbReference type="ChEBI" id="CHEBI:32682"/>
        <dbReference type="ChEBI" id="CHEBI:57743"/>
        <dbReference type="EC" id="3.5.3.6"/>
    </reaction>
</comment>
<name>A0A1H6IDC4_MYCRU</name>
<dbReference type="PANTHER" id="PTHR47271">
    <property type="entry name" value="ARGININE DEIMINASE"/>
    <property type="match status" value="1"/>
</dbReference>
<accession>A0A1H6IDC4</accession>
<evidence type="ECO:0000256" key="4">
    <source>
        <dbReference type="ARBA" id="ARBA00022490"/>
    </source>
</evidence>
<proteinExistence type="inferred from homology"/>
<dbReference type="NCBIfam" id="NF002381">
    <property type="entry name" value="PRK01388.1"/>
    <property type="match status" value="1"/>
</dbReference>
<dbReference type="GO" id="GO:0005737">
    <property type="term" value="C:cytoplasm"/>
    <property type="evidence" value="ECO:0007669"/>
    <property type="project" value="UniProtKB-SubCell"/>
</dbReference>
<dbReference type="PIRSF" id="PIRSF006356">
    <property type="entry name" value="Arg_deiminase"/>
    <property type="match status" value="1"/>
</dbReference>
<feature type="active site" description="Amidino-cysteine intermediate" evidence="8 9">
    <location>
        <position position="402"/>
    </location>
</feature>
<evidence type="ECO:0000313" key="10">
    <source>
        <dbReference type="EMBL" id="SEH45839.1"/>
    </source>
</evidence>
<dbReference type="SUPFAM" id="SSF55909">
    <property type="entry name" value="Pentein"/>
    <property type="match status" value="1"/>
</dbReference>
<dbReference type="AlphaFoldDB" id="A0A1H6IDC4"/>
<evidence type="ECO:0000313" key="11">
    <source>
        <dbReference type="Proteomes" id="UP000182915"/>
    </source>
</evidence>
<keyword evidence="11" id="KW-1185">Reference proteome</keyword>
<evidence type="ECO:0000256" key="1">
    <source>
        <dbReference type="ARBA" id="ARBA00004496"/>
    </source>
</evidence>
<keyword evidence="6 8" id="KW-0378">Hydrolase</keyword>
<organism evidence="10 11">
    <name type="scientific">Mycolicibacterium rutilum</name>
    <name type="common">Mycobacterium rutilum</name>
    <dbReference type="NCBI Taxonomy" id="370526"/>
    <lineage>
        <taxon>Bacteria</taxon>
        <taxon>Bacillati</taxon>
        <taxon>Actinomycetota</taxon>
        <taxon>Actinomycetes</taxon>
        <taxon>Mycobacteriales</taxon>
        <taxon>Mycobacteriaceae</taxon>
        <taxon>Mycolicibacterium</taxon>
    </lineage>
</organism>
<keyword evidence="4 8" id="KW-0963">Cytoplasm</keyword>
<evidence type="ECO:0000256" key="5">
    <source>
        <dbReference type="ARBA" id="ARBA00022503"/>
    </source>
</evidence>
<dbReference type="GO" id="GO:0019546">
    <property type="term" value="P:L-arginine deiminase pathway"/>
    <property type="evidence" value="ECO:0007669"/>
    <property type="project" value="TreeGrafter"/>
</dbReference>
<evidence type="ECO:0000256" key="6">
    <source>
        <dbReference type="ARBA" id="ARBA00022801"/>
    </source>
</evidence>
<comment type="subcellular location">
    <subcellularLocation>
        <location evidence="1 8">Cytoplasm</location>
    </subcellularLocation>
</comment>
<dbReference type="STRING" id="370526.SAMN04489835_0022"/>
<reference evidence="11" key="1">
    <citation type="submission" date="2016-10" db="EMBL/GenBank/DDBJ databases">
        <authorList>
            <person name="Varghese N."/>
            <person name="Submissions S."/>
        </authorList>
    </citation>
    <scope>NUCLEOTIDE SEQUENCE [LARGE SCALE GENOMIC DNA]</scope>
    <source>
        <strain evidence="11">DSM 45405</strain>
    </source>
</reference>
<evidence type="ECO:0000256" key="9">
    <source>
        <dbReference type="PIRSR" id="PIRSR006356-1"/>
    </source>
</evidence>
<dbReference type="GO" id="GO:0016990">
    <property type="term" value="F:arginine deiminase activity"/>
    <property type="evidence" value="ECO:0007669"/>
    <property type="project" value="UniProtKB-UniRule"/>
</dbReference>
<comment type="similarity">
    <text evidence="3 8">Belongs to the arginine deiminase family.</text>
</comment>
<dbReference type="OrthoDB" id="9807502at2"/>
<sequence length="413" mass="45376">MSNPTDYGVHSEVGRLRKVLVCSPGLAHERLTPTNCDSLLFDDVLWVQNARRDHFDFVDKMRDHDVEVVELHELLAETMSDPQAKAWLLDRKIVPNEVGLGLVDDTRGFLDSLPPQRLAELLIGGMSIRDLPKDTQSGYRGLARENSGVTEYLMPPLPNTLYTRDTTCWIYGGLTLNPLFWPARHDETLLMKAIYEFHPDFAGSRVWWGDPESSWGLATFEGGDVLVPGQGVVIIGMSERTSRQAITQVAAALFAEGAATQVIVAGMPKLRSAMHLDTIFTFADRDVVTIYPEIVDAMQTFTLYPSDADPGVEVVEATKPFVEVVASALGVGELRVVETGGNAYDAERQQWDSGNNLVAVAPGVVFAYDRNTHTNTLLRRAGVEVITIVGAELGRGRGGGHCMTCPIIRDPLD</sequence>
<dbReference type="PANTHER" id="PTHR47271:SF3">
    <property type="entry name" value="ARGININE DEIMINASE"/>
    <property type="match status" value="1"/>
</dbReference>
<keyword evidence="5 8" id="KW-0056">Arginine metabolism</keyword>
<dbReference type="HAMAP" id="MF_00242">
    <property type="entry name" value="Arg_deiminase"/>
    <property type="match status" value="1"/>
</dbReference>
<evidence type="ECO:0000256" key="7">
    <source>
        <dbReference type="ARBA" id="ARBA00049429"/>
    </source>
</evidence>
<gene>
    <name evidence="8" type="primary">arcA</name>
    <name evidence="10" type="ORF">SAMN04489835_0022</name>
</gene>
<protein>
    <recommendedName>
        <fullName evidence="8">Arginine deiminase</fullName>
        <shortName evidence="8">ADI</shortName>
        <ecNumber evidence="8">3.5.3.6</ecNumber>
    </recommendedName>
    <alternativeName>
        <fullName evidence="8">Arginine dihydrolase</fullName>
        <shortName evidence="8">AD</shortName>
    </alternativeName>
</protein>
<dbReference type="EC" id="3.5.3.6" evidence="8"/>
<evidence type="ECO:0000256" key="8">
    <source>
        <dbReference type="HAMAP-Rule" id="MF_00242"/>
    </source>
</evidence>
<dbReference type="Gene3D" id="1.10.3930.10">
    <property type="entry name" value="Arginine deiminase"/>
    <property type="match status" value="1"/>
</dbReference>
<dbReference type="InterPro" id="IPR003876">
    <property type="entry name" value="Arg_deiminase"/>
</dbReference>
<dbReference type="UniPathway" id="UPA00254">
    <property type="reaction ID" value="UER00364"/>
</dbReference>
<dbReference type="Gene3D" id="3.75.10.10">
    <property type="entry name" value="L-arginine/glycine Amidinotransferase, Chain A"/>
    <property type="match status" value="1"/>
</dbReference>
<comment type="pathway">
    <text evidence="2 8">Amino-acid degradation; L-arginine degradation via ADI pathway; carbamoyl phosphate from L-arginine: step 1/2.</text>
</comment>
<dbReference type="PRINTS" id="PR01466">
    <property type="entry name" value="ARGDEIMINASE"/>
</dbReference>
<dbReference type="EMBL" id="LT629971">
    <property type="protein sequence ID" value="SEH45839.1"/>
    <property type="molecule type" value="Genomic_DNA"/>
</dbReference>
<dbReference type="Proteomes" id="UP000182915">
    <property type="component" value="Chromosome I"/>
</dbReference>
<evidence type="ECO:0000256" key="3">
    <source>
        <dbReference type="ARBA" id="ARBA00010206"/>
    </source>
</evidence>
<dbReference type="Pfam" id="PF02274">
    <property type="entry name" value="ADI"/>
    <property type="match status" value="1"/>
</dbReference>
<evidence type="ECO:0000256" key="2">
    <source>
        <dbReference type="ARBA" id="ARBA00005213"/>
    </source>
</evidence>